<dbReference type="InterPro" id="IPR000092">
    <property type="entry name" value="Polyprenyl_synt"/>
</dbReference>
<protein>
    <submittedName>
        <fullName evidence="2">Polyprenyl synthetase family protein</fullName>
    </submittedName>
</protein>
<dbReference type="RefSeq" id="WP_231417996.1">
    <property type="nucleotide sequence ID" value="NZ_CP126446.1"/>
</dbReference>
<dbReference type="Gene3D" id="1.10.600.10">
    <property type="entry name" value="Farnesyl Diphosphate Synthase"/>
    <property type="match status" value="1"/>
</dbReference>
<organism evidence="2 3">
    <name type="scientific">Pontibacillus chungwhensis</name>
    <dbReference type="NCBI Taxonomy" id="265426"/>
    <lineage>
        <taxon>Bacteria</taxon>
        <taxon>Bacillati</taxon>
        <taxon>Bacillota</taxon>
        <taxon>Bacilli</taxon>
        <taxon>Bacillales</taxon>
        <taxon>Bacillaceae</taxon>
        <taxon>Pontibacillus</taxon>
    </lineage>
</organism>
<accession>A0ABY8V3H2</accession>
<evidence type="ECO:0000256" key="1">
    <source>
        <dbReference type="RuleBase" id="RU004466"/>
    </source>
</evidence>
<sequence length="304" mass="33995">MDELRDEEIGERMLEALQKESKDDSFMELLHTFVQSKQQEGFSFAKMVYLHYLLFGGKDRSVVLQGAAGMEAFILGLDILDDLEDQDGSERDWMEQQALSMNGSTGLILAAVKMVGEVDSTGQAVAQLSQFGIGAVTGQHHDLLGDLQSEEAYIQMVERKSGSLMALACQLGTILAKGEYDSRVKGYGVEFGCTAQLANDLEDALRLDQTNDILHKKRTLPVLKLLEEEGPFSDRLRQYYEGAIGQDEFLKRKQETFQFVSQSTALTYSRVKKRVWQLSAIDGVKKVDGDEAVKARLVAFMERI</sequence>
<evidence type="ECO:0000313" key="2">
    <source>
        <dbReference type="EMBL" id="WIF99389.1"/>
    </source>
</evidence>
<dbReference type="Pfam" id="PF00348">
    <property type="entry name" value="polyprenyl_synt"/>
    <property type="match status" value="1"/>
</dbReference>
<dbReference type="SUPFAM" id="SSF48576">
    <property type="entry name" value="Terpenoid synthases"/>
    <property type="match status" value="1"/>
</dbReference>
<dbReference type="Proteomes" id="UP001236652">
    <property type="component" value="Chromosome"/>
</dbReference>
<proteinExistence type="inferred from homology"/>
<name>A0ABY8V3H2_9BACI</name>
<dbReference type="EMBL" id="CP126446">
    <property type="protein sequence ID" value="WIF99389.1"/>
    <property type="molecule type" value="Genomic_DNA"/>
</dbReference>
<dbReference type="InterPro" id="IPR008949">
    <property type="entry name" value="Isoprenoid_synthase_dom_sf"/>
</dbReference>
<keyword evidence="3" id="KW-1185">Reference proteome</keyword>
<evidence type="ECO:0000313" key="3">
    <source>
        <dbReference type="Proteomes" id="UP001236652"/>
    </source>
</evidence>
<reference evidence="2 3" key="1">
    <citation type="submission" date="2023-05" db="EMBL/GenBank/DDBJ databases">
        <title>Comparative genomics reveals the evidence of polycyclic aromatic hydrocarbons degradation in moderately halophilic genus Pontibacillus.</title>
        <authorList>
            <person name="Yang H."/>
            <person name="Qian Z."/>
        </authorList>
    </citation>
    <scope>NUCLEOTIDE SEQUENCE [LARGE SCALE GENOMIC DNA]</scope>
    <source>
        <strain evidence="3">HN14</strain>
    </source>
</reference>
<keyword evidence="1" id="KW-0808">Transferase</keyword>
<comment type="similarity">
    <text evidence="1">Belongs to the FPP/GGPP synthase family.</text>
</comment>
<dbReference type="InterPro" id="IPR033965">
    <property type="entry name" value="ComQ"/>
</dbReference>
<dbReference type="SFLD" id="SFLDG01211">
    <property type="entry name" value="Competence_Regulatory_Protein"/>
    <property type="match status" value="1"/>
</dbReference>
<dbReference type="SFLD" id="SFLDS00005">
    <property type="entry name" value="Isoprenoid_Synthase_Type_I"/>
    <property type="match status" value="1"/>
</dbReference>
<gene>
    <name evidence="2" type="ORF">QNI29_06950</name>
</gene>